<protein>
    <submittedName>
        <fullName evidence="1">Uncharacterized protein</fullName>
    </submittedName>
</protein>
<gene>
    <name evidence="1" type="ORF">RF11_04420</name>
</gene>
<proteinExistence type="predicted"/>
<name>A0A0C2M1C9_THEKT</name>
<dbReference type="Proteomes" id="UP000031668">
    <property type="component" value="Unassembled WGS sequence"/>
</dbReference>
<evidence type="ECO:0000313" key="2">
    <source>
        <dbReference type="Proteomes" id="UP000031668"/>
    </source>
</evidence>
<evidence type="ECO:0000313" key="1">
    <source>
        <dbReference type="EMBL" id="KII60880.1"/>
    </source>
</evidence>
<dbReference type="EMBL" id="JWZT01005403">
    <property type="protein sequence ID" value="KII60880.1"/>
    <property type="molecule type" value="Genomic_DNA"/>
</dbReference>
<sequence>MKALKLCSKDLQKQTLLYNQLRDCPIVNSNGQKIEPIVDTEDEKSVIFDKLFKNDRIFSSTYIFLSATHGSKINVTGEVSLFVGPRKRPCMFLVVCWLSVDATITYDSLEHSGQNSIHQKKI</sequence>
<keyword evidence="2" id="KW-1185">Reference proteome</keyword>
<accession>A0A0C2M1C9</accession>
<organism evidence="1 2">
    <name type="scientific">Thelohanellus kitauei</name>
    <name type="common">Myxosporean</name>
    <dbReference type="NCBI Taxonomy" id="669202"/>
    <lineage>
        <taxon>Eukaryota</taxon>
        <taxon>Metazoa</taxon>
        <taxon>Cnidaria</taxon>
        <taxon>Myxozoa</taxon>
        <taxon>Myxosporea</taxon>
        <taxon>Bivalvulida</taxon>
        <taxon>Platysporina</taxon>
        <taxon>Myxobolidae</taxon>
        <taxon>Thelohanellus</taxon>
    </lineage>
</organism>
<comment type="caution">
    <text evidence="1">The sequence shown here is derived from an EMBL/GenBank/DDBJ whole genome shotgun (WGS) entry which is preliminary data.</text>
</comment>
<reference evidence="1 2" key="1">
    <citation type="journal article" date="2014" name="Genome Biol. Evol.">
        <title>The genome of the myxosporean Thelohanellus kitauei shows adaptations to nutrient acquisition within its fish host.</title>
        <authorList>
            <person name="Yang Y."/>
            <person name="Xiong J."/>
            <person name="Zhou Z."/>
            <person name="Huo F."/>
            <person name="Miao W."/>
            <person name="Ran C."/>
            <person name="Liu Y."/>
            <person name="Zhang J."/>
            <person name="Feng J."/>
            <person name="Wang M."/>
            <person name="Wang M."/>
            <person name="Wang L."/>
            <person name="Yao B."/>
        </authorList>
    </citation>
    <scope>NUCLEOTIDE SEQUENCE [LARGE SCALE GENOMIC DNA]</scope>
    <source>
        <strain evidence="1">Wuqing</strain>
    </source>
</reference>
<dbReference type="AlphaFoldDB" id="A0A0C2M1C9"/>